<evidence type="ECO:0000313" key="3">
    <source>
        <dbReference type="Proteomes" id="UP000297280"/>
    </source>
</evidence>
<evidence type="ECO:0000259" key="1">
    <source>
        <dbReference type="Pfam" id="PF01757"/>
    </source>
</evidence>
<dbReference type="GO" id="GO:0016747">
    <property type="term" value="F:acyltransferase activity, transferring groups other than amino-acyl groups"/>
    <property type="evidence" value="ECO:0007669"/>
    <property type="project" value="InterPro"/>
</dbReference>
<reference evidence="2 3" key="1">
    <citation type="submission" date="2017-12" db="EMBL/GenBank/DDBJ databases">
        <title>Comparative genomics of Botrytis spp.</title>
        <authorList>
            <person name="Valero-Jimenez C.A."/>
            <person name="Tapia P."/>
            <person name="Veloso J."/>
            <person name="Silva-Moreno E."/>
            <person name="Staats M."/>
            <person name="Valdes J.H."/>
            <person name="Van Kan J.A.L."/>
        </authorList>
    </citation>
    <scope>NUCLEOTIDE SEQUENCE [LARGE SCALE GENOMIC DNA]</scope>
    <source>
        <strain evidence="2 3">MUCL3349</strain>
    </source>
</reference>
<organism evidence="2 3">
    <name type="scientific">Botrytis porri</name>
    <dbReference type="NCBI Taxonomy" id="87229"/>
    <lineage>
        <taxon>Eukaryota</taxon>
        <taxon>Fungi</taxon>
        <taxon>Dikarya</taxon>
        <taxon>Ascomycota</taxon>
        <taxon>Pezizomycotina</taxon>
        <taxon>Leotiomycetes</taxon>
        <taxon>Helotiales</taxon>
        <taxon>Sclerotiniaceae</taxon>
        <taxon>Botrytis</taxon>
    </lineage>
</organism>
<sequence length="100" mass="10866">MSVKTENVKWVDGLRGIASLLVVATHIARAFDPDLFLASSGEGIRPRLLQLPILRILPQGRIGVTIFSLVTGYVCALKPIRQCRAGNPTACFNTISRSAF</sequence>
<gene>
    <name evidence="2" type="ORF">BPOR_1302g00010</name>
</gene>
<name>A0A4Z1K4W6_9HELO</name>
<dbReference type="Proteomes" id="UP000297280">
    <property type="component" value="Unassembled WGS sequence"/>
</dbReference>
<feature type="domain" description="Acyltransferase 3" evidence="1">
    <location>
        <begin position="9"/>
        <end position="80"/>
    </location>
</feature>
<comment type="caution">
    <text evidence="2">The sequence shown here is derived from an EMBL/GenBank/DDBJ whole genome shotgun (WGS) entry which is preliminary data.</text>
</comment>
<proteinExistence type="predicted"/>
<accession>A0A4Z1K4W6</accession>
<dbReference type="Pfam" id="PF01757">
    <property type="entry name" value="Acyl_transf_3"/>
    <property type="match status" value="1"/>
</dbReference>
<protein>
    <recommendedName>
        <fullName evidence="1">Acyltransferase 3 domain-containing protein</fullName>
    </recommendedName>
</protein>
<evidence type="ECO:0000313" key="2">
    <source>
        <dbReference type="EMBL" id="TGO81169.1"/>
    </source>
</evidence>
<dbReference type="EMBL" id="PQXO01001295">
    <property type="protein sequence ID" value="TGO81169.1"/>
    <property type="molecule type" value="Genomic_DNA"/>
</dbReference>
<dbReference type="InterPro" id="IPR002656">
    <property type="entry name" value="Acyl_transf_3_dom"/>
</dbReference>
<keyword evidence="3" id="KW-1185">Reference proteome</keyword>
<dbReference type="STRING" id="87229.A0A4Z1K4W6"/>
<dbReference type="AlphaFoldDB" id="A0A4Z1K4W6"/>